<dbReference type="Proteomes" id="UP001476583">
    <property type="component" value="Chromosome"/>
</dbReference>
<organism evidence="2 3">
    <name type="scientific">Ectopseudomonas mendocina</name>
    <name type="common">Pseudomonas mendocina</name>
    <dbReference type="NCBI Taxonomy" id="300"/>
    <lineage>
        <taxon>Bacteria</taxon>
        <taxon>Pseudomonadati</taxon>
        <taxon>Pseudomonadota</taxon>
        <taxon>Gammaproteobacteria</taxon>
        <taxon>Pseudomonadales</taxon>
        <taxon>Pseudomonadaceae</taxon>
        <taxon>Ectopseudomonas</taxon>
    </lineage>
</organism>
<sequence length="86" mass="9874">MNADIQIRDPLRNELAAKMAEFEAKRGPVVTMPIVQRCDKHSYNNRIVTDSRAARRGNEAAPSQMPLAKRGTRQARQRAMLREVWK</sequence>
<name>A0ABZ2RAB1_ECTME</name>
<dbReference type="EMBL" id="CP148074">
    <property type="protein sequence ID" value="WXL23955.1"/>
    <property type="molecule type" value="Genomic_DNA"/>
</dbReference>
<keyword evidence="3" id="KW-1185">Reference proteome</keyword>
<protein>
    <submittedName>
        <fullName evidence="2">Uncharacterized protein</fullName>
    </submittedName>
</protein>
<evidence type="ECO:0000313" key="2">
    <source>
        <dbReference type="EMBL" id="WXL23955.1"/>
    </source>
</evidence>
<evidence type="ECO:0000313" key="3">
    <source>
        <dbReference type="Proteomes" id="UP001476583"/>
    </source>
</evidence>
<gene>
    <name evidence="2" type="ORF">WG219_11370</name>
</gene>
<accession>A0ABZ2RAB1</accession>
<evidence type="ECO:0000256" key="1">
    <source>
        <dbReference type="SAM" id="MobiDB-lite"/>
    </source>
</evidence>
<reference evidence="2 3" key="1">
    <citation type="submission" date="2024-03" db="EMBL/GenBank/DDBJ databases">
        <title>Complete genome of BD2.</title>
        <authorList>
            <person name="Cao G."/>
        </authorList>
    </citation>
    <scope>NUCLEOTIDE SEQUENCE [LARGE SCALE GENOMIC DNA]</scope>
    <source>
        <strain evidence="2 3">BD2</strain>
    </source>
</reference>
<proteinExistence type="predicted"/>
<feature type="region of interest" description="Disordered" evidence="1">
    <location>
        <begin position="53"/>
        <end position="86"/>
    </location>
</feature>